<feature type="transmembrane region" description="Helical" evidence="13">
    <location>
        <begin position="250"/>
        <end position="271"/>
    </location>
</feature>
<dbReference type="GO" id="GO:0005886">
    <property type="term" value="C:plasma membrane"/>
    <property type="evidence" value="ECO:0007669"/>
    <property type="project" value="UniProtKB-SubCell"/>
</dbReference>
<dbReference type="GO" id="GO:0007166">
    <property type="term" value="P:cell surface receptor signaling pathway"/>
    <property type="evidence" value="ECO:0007669"/>
    <property type="project" value="InterPro"/>
</dbReference>
<feature type="transmembrane region" description="Helical" evidence="13">
    <location>
        <begin position="417"/>
        <end position="438"/>
    </location>
</feature>
<dbReference type="InterPro" id="IPR000832">
    <property type="entry name" value="GPCR_2_secretin-like"/>
</dbReference>
<comment type="subcellular location">
    <subcellularLocation>
        <location evidence="1">Cell membrane</location>
        <topology evidence="1">Multi-pass membrane protein</topology>
    </subcellularLocation>
</comment>
<evidence type="ECO:0000313" key="16">
    <source>
        <dbReference type="EMBL" id="JAD11159.1"/>
    </source>
</evidence>
<dbReference type="InterPro" id="IPR023311">
    <property type="entry name" value="Methusela_ecto_dom_2"/>
</dbReference>
<name>A0A0A1XIF1_ZEUCU</name>
<dbReference type="Pfam" id="PF00002">
    <property type="entry name" value="7tm_2"/>
    <property type="match status" value="1"/>
</dbReference>
<keyword evidence="9" id="KW-1015">Disulfide bond</keyword>
<evidence type="ECO:0000256" key="11">
    <source>
        <dbReference type="ARBA" id="ARBA00023180"/>
    </source>
</evidence>
<dbReference type="Gene3D" id="1.20.1070.10">
    <property type="entry name" value="Rhodopsin 7-helix transmembrane proteins"/>
    <property type="match status" value="1"/>
</dbReference>
<gene>
    <name evidence="16" type="primary">mth2_15</name>
    <name evidence="16" type="ORF">g.44091</name>
</gene>
<reference evidence="16" key="1">
    <citation type="submission" date="2014-11" db="EMBL/GenBank/DDBJ databases">
        <authorList>
            <person name="Geib S."/>
        </authorList>
    </citation>
    <scope>NUCLEOTIDE SEQUENCE</scope>
</reference>
<evidence type="ECO:0000256" key="8">
    <source>
        <dbReference type="ARBA" id="ARBA00023136"/>
    </source>
</evidence>
<dbReference type="InterPro" id="IPR044860">
    <property type="entry name" value="Methusela_ecto_dom_1"/>
</dbReference>
<evidence type="ECO:0000256" key="4">
    <source>
        <dbReference type="ARBA" id="ARBA00022692"/>
    </source>
</evidence>
<dbReference type="GeneID" id="105221035"/>
<keyword evidence="5 14" id="KW-0732">Signal</keyword>
<evidence type="ECO:0000256" key="14">
    <source>
        <dbReference type="SAM" id="SignalP"/>
    </source>
</evidence>
<feature type="transmembrane region" description="Helical" evidence="13">
    <location>
        <begin position="321"/>
        <end position="342"/>
    </location>
</feature>
<keyword evidence="3" id="KW-1003">Cell membrane</keyword>
<feature type="chain" id="PRO_5001994991" evidence="14">
    <location>
        <begin position="27"/>
        <end position="480"/>
    </location>
</feature>
<dbReference type="EMBL" id="GBXI01003133">
    <property type="protein sequence ID" value="JAD11159.1"/>
    <property type="molecule type" value="Transcribed_RNA"/>
</dbReference>
<accession>A0A0A1XIF1</accession>
<evidence type="ECO:0000256" key="5">
    <source>
        <dbReference type="ARBA" id="ARBA00022729"/>
    </source>
</evidence>
<keyword evidence="11" id="KW-0325">Glycoprotein</keyword>
<evidence type="ECO:0000256" key="7">
    <source>
        <dbReference type="ARBA" id="ARBA00023040"/>
    </source>
</evidence>
<dbReference type="InterPro" id="IPR051384">
    <property type="entry name" value="Mth_GPCR"/>
</dbReference>
<evidence type="ECO:0000256" key="1">
    <source>
        <dbReference type="ARBA" id="ARBA00004651"/>
    </source>
</evidence>
<evidence type="ECO:0000256" key="6">
    <source>
        <dbReference type="ARBA" id="ARBA00022989"/>
    </source>
</evidence>
<keyword evidence="6 13" id="KW-1133">Transmembrane helix</keyword>
<keyword evidence="12" id="KW-0807">Transducer</keyword>
<dbReference type="GO" id="GO:0008528">
    <property type="term" value="F:G protein-coupled peptide receptor activity"/>
    <property type="evidence" value="ECO:0007669"/>
    <property type="project" value="TreeGrafter"/>
</dbReference>
<sequence>MPKLYEKRQILLIAVCLLYHVPITFANIPNCEFKDTVSLVNIQPNKDGSYDFAGIQIHKNLTAIYDYEELANGLRVSATPHIRGCACKLKQCIQFCCPPTQLLDRTTMKCVTPNDLSFEYLPELEIFTEDLDWTLIDVHEGFVSQHRLPCDNFAILSPFEYDDDAYILFENASILHAVNEQLLPYREYCLTPYWYNNSLSLNPIICYAKMAVTTYVNMSFLAISVPFLLATIWVYLYVPQLRCLHNSCLVCFLGTFAIGTSLLTSTAWFTYGLLACRVIGSICYFFMISAFFWLNITCFDLWLSIRSIRYELQPSSPRLRFVYYSIYVWTAAVTFTVIAVTIEHTNVDESWKPGIGLGQCFIKSWEWSAMLYFHGPSGLLILFNIFFFIMSAYDIYQIKEANYKIKCDNSQQFKFAIFLRLFLIMGISWIMEVLPYFIQTSNSMVFKIFNILNSSQGIIIFVVLVLKRRVLNLLKNRWNA</sequence>
<evidence type="ECO:0000259" key="15">
    <source>
        <dbReference type="PROSITE" id="PS50261"/>
    </source>
</evidence>
<organism evidence="16">
    <name type="scientific">Zeugodacus cucurbitae</name>
    <name type="common">Melon fruit fly</name>
    <name type="synonym">Bactrocera cucurbitae</name>
    <dbReference type="NCBI Taxonomy" id="28588"/>
    <lineage>
        <taxon>Eukaryota</taxon>
        <taxon>Metazoa</taxon>
        <taxon>Ecdysozoa</taxon>
        <taxon>Arthropoda</taxon>
        <taxon>Hexapoda</taxon>
        <taxon>Insecta</taxon>
        <taxon>Pterygota</taxon>
        <taxon>Neoptera</taxon>
        <taxon>Endopterygota</taxon>
        <taxon>Diptera</taxon>
        <taxon>Brachycera</taxon>
        <taxon>Muscomorpha</taxon>
        <taxon>Tephritoidea</taxon>
        <taxon>Tephritidae</taxon>
        <taxon>Zeugodacus</taxon>
        <taxon>Zeugodacus</taxon>
    </lineage>
</organism>
<feature type="transmembrane region" description="Helical" evidence="13">
    <location>
        <begin position="444"/>
        <end position="466"/>
    </location>
</feature>
<dbReference type="InterPro" id="IPR010596">
    <property type="entry name" value="Methuselah_N_dom"/>
</dbReference>
<protein>
    <submittedName>
        <fullName evidence="16">G-protein coupled receptor Mth2</fullName>
    </submittedName>
</protein>
<keyword evidence="7" id="KW-0297">G-protein coupled receptor</keyword>
<feature type="transmembrane region" description="Helical" evidence="13">
    <location>
        <begin position="277"/>
        <end position="301"/>
    </location>
</feature>
<dbReference type="PANTHER" id="PTHR47154">
    <property type="entry name" value="G-PROTEIN COUPLED RECEPTOR MTH-RELATED"/>
    <property type="match status" value="1"/>
</dbReference>
<evidence type="ECO:0000256" key="9">
    <source>
        <dbReference type="ARBA" id="ARBA00023157"/>
    </source>
</evidence>
<dbReference type="SUPFAM" id="SSF63877">
    <property type="entry name" value="Methuselah ectodomain"/>
    <property type="match status" value="1"/>
</dbReference>
<dbReference type="Gene3D" id="2.30.160.11">
    <property type="match status" value="1"/>
</dbReference>
<dbReference type="PANTHER" id="PTHR47154:SF2">
    <property type="entry name" value="G-PROTEIN COUPLED RECEPTOR MTH-RELATED"/>
    <property type="match status" value="1"/>
</dbReference>
<dbReference type="Gene3D" id="2.170.180.11">
    <property type="entry name" value="Methuselah ectodomain, domain 2"/>
    <property type="match status" value="1"/>
</dbReference>
<dbReference type="OrthoDB" id="6082634at2759"/>
<dbReference type="Pfam" id="PF06652">
    <property type="entry name" value="Methuselah_N"/>
    <property type="match status" value="1"/>
</dbReference>
<comment type="similarity">
    <text evidence="2">Belongs to the G-protein coupled receptor 2 family. Mth subfamily.</text>
</comment>
<dbReference type="InterPro" id="IPR017981">
    <property type="entry name" value="GPCR_2-like_7TM"/>
</dbReference>
<evidence type="ECO:0000256" key="3">
    <source>
        <dbReference type="ARBA" id="ARBA00022475"/>
    </source>
</evidence>
<evidence type="ECO:0000256" key="12">
    <source>
        <dbReference type="ARBA" id="ARBA00023224"/>
    </source>
</evidence>
<keyword evidence="8 13" id="KW-0472">Membrane</keyword>
<proteinExistence type="inferred from homology"/>
<dbReference type="CDD" id="cd15039">
    <property type="entry name" value="7tmB3_Methuselah-like"/>
    <property type="match status" value="1"/>
</dbReference>
<evidence type="ECO:0000256" key="2">
    <source>
        <dbReference type="ARBA" id="ARBA00008979"/>
    </source>
</evidence>
<feature type="signal peptide" evidence="14">
    <location>
        <begin position="1"/>
        <end position="26"/>
    </location>
</feature>
<keyword evidence="4 13" id="KW-0812">Transmembrane</keyword>
<evidence type="ECO:0000256" key="10">
    <source>
        <dbReference type="ARBA" id="ARBA00023170"/>
    </source>
</evidence>
<feature type="transmembrane region" description="Helical" evidence="13">
    <location>
        <begin position="371"/>
        <end position="396"/>
    </location>
</feature>
<dbReference type="PROSITE" id="PS50261">
    <property type="entry name" value="G_PROTEIN_RECEP_F2_4"/>
    <property type="match status" value="1"/>
</dbReference>
<dbReference type="AlphaFoldDB" id="A0A0A1XIF1"/>
<reference evidence="16" key="2">
    <citation type="journal article" date="2015" name="Gigascience">
        <title>Reconstructing a comprehensive transcriptome assembly of a white-pupal translocated strain of the pest fruit fly Bactrocera cucurbitae.</title>
        <authorList>
            <person name="Sim S.B."/>
            <person name="Calla B."/>
            <person name="Hall B."/>
            <person name="DeRego T."/>
            <person name="Geib S.M."/>
        </authorList>
    </citation>
    <scope>NUCLEOTIDE SEQUENCE</scope>
</reference>
<keyword evidence="10 16" id="KW-0675">Receptor</keyword>
<dbReference type="InterPro" id="IPR036272">
    <property type="entry name" value="Methuselah_N_sf"/>
</dbReference>
<feature type="domain" description="G-protein coupled receptors family 2 profile 2" evidence="15">
    <location>
        <begin position="213"/>
        <end position="468"/>
    </location>
</feature>
<evidence type="ECO:0000256" key="13">
    <source>
        <dbReference type="SAM" id="Phobius"/>
    </source>
</evidence>
<feature type="transmembrane region" description="Helical" evidence="13">
    <location>
        <begin position="215"/>
        <end position="238"/>
    </location>
</feature>